<evidence type="ECO:0000256" key="2">
    <source>
        <dbReference type="SAM" id="MobiDB-lite"/>
    </source>
</evidence>
<organism evidence="4 5">
    <name type="scientific">Nannocystis punicea</name>
    <dbReference type="NCBI Taxonomy" id="2995304"/>
    <lineage>
        <taxon>Bacteria</taxon>
        <taxon>Pseudomonadati</taxon>
        <taxon>Myxococcota</taxon>
        <taxon>Polyangia</taxon>
        <taxon>Nannocystales</taxon>
        <taxon>Nannocystaceae</taxon>
        <taxon>Nannocystis</taxon>
    </lineage>
</organism>
<feature type="signal peptide" evidence="3">
    <location>
        <begin position="1"/>
        <end position="27"/>
    </location>
</feature>
<reference evidence="4" key="1">
    <citation type="submission" date="2022-11" db="EMBL/GenBank/DDBJ databases">
        <title>Minimal conservation of predation-associated metabolite biosynthetic gene clusters underscores biosynthetic potential of Myxococcota including descriptions for ten novel species: Archangium lansinium sp. nov., Myxococcus landrumus sp. nov., Nannocystis bai.</title>
        <authorList>
            <person name="Ahearne A."/>
            <person name="Stevens C."/>
            <person name="Dowd S."/>
        </authorList>
    </citation>
    <scope>NUCLEOTIDE SEQUENCE</scope>
    <source>
        <strain evidence="4">Fl3</strain>
    </source>
</reference>
<dbReference type="PANTHER" id="PTHR45460:SF2">
    <property type="entry name" value="ALPHA 1,3 GLUCANASE, GH71 FAMILY (EUROFUNG)"/>
    <property type="match status" value="1"/>
</dbReference>
<feature type="chain" id="PRO_5047037555" evidence="3">
    <location>
        <begin position="28"/>
        <end position="435"/>
    </location>
</feature>
<gene>
    <name evidence="4" type="ORF">O0S08_22095</name>
</gene>
<dbReference type="InterPro" id="IPR013517">
    <property type="entry name" value="FG-GAP"/>
</dbReference>
<dbReference type="InterPro" id="IPR028994">
    <property type="entry name" value="Integrin_alpha_N"/>
</dbReference>
<evidence type="ECO:0000256" key="3">
    <source>
        <dbReference type="SAM" id="SignalP"/>
    </source>
</evidence>
<evidence type="ECO:0000256" key="1">
    <source>
        <dbReference type="ARBA" id="ARBA00022729"/>
    </source>
</evidence>
<dbReference type="RefSeq" id="WP_269041188.1">
    <property type="nucleotide sequence ID" value="NZ_CP114040.1"/>
</dbReference>
<evidence type="ECO:0000313" key="5">
    <source>
        <dbReference type="Proteomes" id="UP001164459"/>
    </source>
</evidence>
<feature type="region of interest" description="Disordered" evidence="2">
    <location>
        <begin position="21"/>
        <end position="66"/>
    </location>
</feature>
<dbReference type="Pfam" id="PF13517">
    <property type="entry name" value="FG-GAP_3"/>
    <property type="match status" value="1"/>
</dbReference>
<dbReference type="EMBL" id="CP114040">
    <property type="protein sequence ID" value="WAS98831.1"/>
    <property type="molecule type" value="Genomic_DNA"/>
</dbReference>
<dbReference type="Proteomes" id="UP001164459">
    <property type="component" value="Chromosome"/>
</dbReference>
<sequence length="435" mass="43549">MKNSSWYGGAVLTLVAALGCPNSPATGDTEDTSSGESTTAAPATTAGPTTSGTGEPTTGEPPQCQDDAECDGGYACEEGVCVLPAAPLSPCPAPPLEVVTFPLGAPATGLAVLDVNGDMRNDVITAEPGSHGVNFHLSIIGNEIYYYGISSVGDPTADYSLAAGDLDGDAQPDLVVAGGAPNKVVVLANHDVSFDLTGEVATDNLMRALAVARVDGDAFSDVLAVDSAARQLVVFRGDGMGGLMPGQAIVDVVTDVGAAVLDLDGNGLADLVGAPLPAGTDLTVARGDGNGGFMLDTPLVVPPGVTRVHGSNLGGVHLAATRIEDGAGSVLAWRGQGNAAWSEPMAFSTSLPLLGGSFVDFDGDDAPDLVAATPSDSVLVLFGDDAGGFQCERSYTLPSGTAAPPLVTAADVVGSFQVELVVALADEPTLLLFSP</sequence>
<dbReference type="SUPFAM" id="SSF69318">
    <property type="entry name" value="Integrin alpha N-terminal domain"/>
    <property type="match status" value="1"/>
</dbReference>
<protein>
    <submittedName>
        <fullName evidence="4">VCBS repeat-containing protein</fullName>
    </submittedName>
</protein>
<dbReference type="Gene3D" id="2.130.10.130">
    <property type="entry name" value="Integrin alpha, N-terminal"/>
    <property type="match status" value="1"/>
</dbReference>
<feature type="compositionally biased region" description="Low complexity" evidence="2">
    <location>
        <begin position="34"/>
        <end position="62"/>
    </location>
</feature>
<dbReference type="PANTHER" id="PTHR45460">
    <property type="entry name" value="SIMILAR TO CYSTEINE PROTEINASE"/>
    <property type="match status" value="1"/>
</dbReference>
<keyword evidence="5" id="KW-1185">Reference proteome</keyword>
<dbReference type="PROSITE" id="PS51257">
    <property type="entry name" value="PROKAR_LIPOPROTEIN"/>
    <property type="match status" value="1"/>
</dbReference>
<keyword evidence="1 3" id="KW-0732">Signal</keyword>
<proteinExistence type="predicted"/>
<evidence type="ECO:0000313" key="4">
    <source>
        <dbReference type="EMBL" id="WAS98831.1"/>
    </source>
</evidence>
<name>A0ABY7HHM6_9BACT</name>
<accession>A0ABY7HHM6</accession>